<reference evidence="19 20" key="2">
    <citation type="submission" date="2024-09" db="EMBL/GenBank/DDBJ databases">
        <title>Draft genome sequence of Candidatus Magnetaquicoccaceae bacterium FCR-1.</title>
        <authorList>
            <person name="Shimoshige H."/>
            <person name="Shimamura S."/>
            <person name="Taoka A."/>
            <person name="Kobayashi H."/>
            <person name="Maekawa T."/>
        </authorList>
    </citation>
    <scope>NUCLEOTIDE SEQUENCE [LARGE SCALE GENOMIC DNA]</scope>
    <source>
        <strain evidence="19 20">FCR-1</strain>
    </source>
</reference>
<dbReference type="Gene3D" id="1.20.120.160">
    <property type="entry name" value="HPT domain"/>
    <property type="match status" value="1"/>
</dbReference>
<dbReference type="SUPFAM" id="SSF52172">
    <property type="entry name" value="CheY-like"/>
    <property type="match status" value="1"/>
</dbReference>
<feature type="domain" description="Response regulatory" evidence="17">
    <location>
        <begin position="407"/>
        <end position="526"/>
    </location>
</feature>
<keyword evidence="9 19" id="KW-0418">Kinase</keyword>
<evidence type="ECO:0000256" key="3">
    <source>
        <dbReference type="ARBA" id="ARBA00012438"/>
    </source>
</evidence>
<dbReference type="GO" id="GO:0004673">
    <property type="term" value="F:protein histidine kinase activity"/>
    <property type="evidence" value="ECO:0007669"/>
    <property type="project" value="UniProtKB-EC"/>
</dbReference>
<dbReference type="InterPro" id="IPR036890">
    <property type="entry name" value="HATPase_C_sf"/>
</dbReference>
<dbReference type="Proteomes" id="UP001628193">
    <property type="component" value="Unassembled WGS sequence"/>
</dbReference>
<dbReference type="InterPro" id="IPR004358">
    <property type="entry name" value="Sig_transdc_His_kin-like_C"/>
</dbReference>
<feature type="modified residue" description="4-aspartylphosphate" evidence="14">
    <location>
        <position position="457"/>
    </location>
</feature>
<evidence type="ECO:0000256" key="14">
    <source>
        <dbReference type="PROSITE-ProRule" id="PRU00169"/>
    </source>
</evidence>
<evidence type="ECO:0000256" key="8">
    <source>
        <dbReference type="ARBA" id="ARBA00022692"/>
    </source>
</evidence>
<dbReference type="InterPro" id="IPR003661">
    <property type="entry name" value="HisK_dim/P_dom"/>
</dbReference>
<evidence type="ECO:0000256" key="7">
    <source>
        <dbReference type="ARBA" id="ARBA00022679"/>
    </source>
</evidence>
<comment type="subcellular location">
    <subcellularLocation>
        <location evidence="2">Cell inner membrane</location>
        <topology evidence="2">Multi-pass membrane protein</topology>
    </subcellularLocation>
</comment>
<dbReference type="EMBL" id="BAAFGK010000005">
    <property type="protein sequence ID" value="GAB0058847.1"/>
    <property type="molecule type" value="Genomic_DNA"/>
</dbReference>
<dbReference type="SUPFAM" id="SSF47384">
    <property type="entry name" value="Homodimeric domain of signal transducing histidine kinase"/>
    <property type="match status" value="1"/>
</dbReference>
<evidence type="ECO:0000256" key="5">
    <source>
        <dbReference type="ARBA" id="ARBA00022519"/>
    </source>
</evidence>
<keyword evidence="10" id="KW-0547">Nucleotide-binding</keyword>
<dbReference type="SMART" id="SM00116">
    <property type="entry name" value="CBS"/>
    <property type="match status" value="1"/>
</dbReference>
<dbReference type="PROSITE" id="PS50109">
    <property type="entry name" value="HIS_KIN"/>
    <property type="match status" value="1"/>
</dbReference>
<dbReference type="Gene3D" id="1.10.287.130">
    <property type="match status" value="1"/>
</dbReference>
<dbReference type="SMART" id="SM00448">
    <property type="entry name" value="REC"/>
    <property type="match status" value="1"/>
</dbReference>
<dbReference type="CDD" id="cd16922">
    <property type="entry name" value="HATPase_EvgS-ArcB-TorS-like"/>
    <property type="match status" value="1"/>
</dbReference>
<accession>A0ABQ0CD89</accession>
<dbReference type="InterPro" id="IPR008207">
    <property type="entry name" value="Sig_transdc_His_kin_Hpt_dom"/>
</dbReference>
<dbReference type="Pfam" id="PF02518">
    <property type="entry name" value="HATPase_c"/>
    <property type="match status" value="1"/>
</dbReference>
<dbReference type="SUPFAM" id="SSF47226">
    <property type="entry name" value="Histidine-containing phosphotransfer domain, HPT domain"/>
    <property type="match status" value="1"/>
</dbReference>
<evidence type="ECO:0000256" key="11">
    <source>
        <dbReference type="ARBA" id="ARBA00022989"/>
    </source>
</evidence>
<evidence type="ECO:0000256" key="2">
    <source>
        <dbReference type="ARBA" id="ARBA00004429"/>
    </source>
</evidence>
<dbReference type="InterPro" id="IPR011006">
    <property type="entry name" value="CheY-like_superfamily"/>
</dbReference>
<dbReference type="InterPro" id="IPR046342">
    <property type="entry name" value="CBS_dom_sf"/>
</dbReference>
<keyword evidence="13" id="KW-0472">Membrane</keyword>
<keyword evidence="6 14" id="KW-0597">Phosphoprotein</keyword>
<dbReference type="PANTHER" id="PTHR43047:SF64">
    <property type="entry name" value="HISTIDINE KINASE CONTAINING CHEY-HOMOLOGOUS RECEIVER DOMAIN AND PAS DOMAIN-RELATED"/>
    <property type="match status" value="1"/>
</dbReference>
<dbReference type="PRINTS" id="PR00344">
    <property type="entry name" value="BCTRLSENSOR"/>
</dbReference>
<dbReference type="Gene3D" id="3.40.50.2300">
    <property type="match status" value="1"/>
</dbReference>
<comment type="catalytic activity">
    <reaction evidence="1">
        <text>ATP + protein L-histidine = ADP + protein N-phospho-L-histidine.</text>
        <dbReference type="EC" id="2.7.13.3"/>
    </reaction>
</comment>
<evidence type="ECO:0000313" key="20">
    <source>
        <dbReference type="Proteomes" id="UP001628193"/>
    </source>
</evidence>
<proteinExistence type="predicted"/>
<evidence type="ECO:0000256" key="9">
    <source>
        <dbReference type="ARBA" id="ARBA00022777"/>
    </source>
</evidence>
<sequence>MTTIEPLIRSHSCVVEPFAGVEAVEELLLRQGFLVVMDGASFLGLIVVEDILEWRHTLVIDCVRPKPTIGPGESLRRAFGLMKRYRLPVLPVVERERFIGVVTQTALLEHLADRGDSFERRIAAHARELWSLNQSLTAEIALRKRAESRAREANRAKSRFLADVSHEIRTPLHVVVGLCQRLGEQATGIDRDTLVGQLRRIQEAGEHLFGLVERMLDLARIEAGLVTVRPEPLEPARFLEDLTIWFVPEARVRGNRLELRVDGGIGTVLADPLRLRQVLFNLLANANRHTDRGEITLALELVTADAGRRVLRFQVEDTGCGIPAERMETLFEPFVLGAGGRCDATGGNGLGLALSRALVEAMGGAIEVTSHPGEGSCFSFVLDCPIASGSDRATDPSSEAFVVAPMTLLLIEDDRLSRAYMRELLVAEGHRVVESGDSGQDPLSALGAESIDLVLTDLRLDDRDGVEIIRAMRALPDARLARVPIVVLTADTRPERHQAALEAGAWEVLTKPLLPDGLRAALARIQKKMPDQAGGGDPPLCPTVLLDAALLDAGARTLGRERFLAICVQYGDTEARGRIELAEALARSDWPAMRRVLHRISGSAAHLGMKALVAHAGAWIEMLGEWMPEDQSGRLAAFDALSKRSLEALERWMVANAGAG</sequence>
<keyword evidence="12" id="KW-0902">Two-component regulatory system</keyword>
<dbReference type="InterPro" id="IPR036641">
    <property type="entry name" value="HPT_dom_sf"/>
</dbReference>
<evidence type="ECO:0000256" key="15">
    <source>
        <dbReference type="PROSITE-ProRule" id="PRU00703"/>
    </source>
</evidence>
<evidence type="ECO:0000256" key="1">
    <source>
        <dbReference type="ARBA" id="ARBA00000085"/>
    </source>
</evidence>
<name>A0ABQ0CD89_9PROT</name>
<evidence type="ECO:0000259" key="18">
    <source>
        <dbReference type="PROSITE" id="PS51371"/>
    </source>
</evidence>
<dbReference type="Pfam" id="PF00571">
    <property type="entry name" value="CBS"/>
    <property type="match status" value="1"/>
</dbReference>
<dbReference type="InterPro" id="IPR036097">
    <property type="entry name" value="HisK_dim/P_sf"/>
</dbReference>
<evidence type="ECO:0000259" key="16">
    <source>
        <dbReference type="PROSITE" id="PS50109"/>
    </source>
</evidence>
<organism evidence="19 20">
    <name type="scientific">Candidatus Magnetaquiglobus chichijimensis</name>
    <dbReference type="NCBI Taxonomy" id="3141448"/>
    <lineage>
        <taxon>Bacteria</taxon>
        <taxon>Pseudomonadati</taxon>
        <taxon>Pseudomonadota</taxon>
        <taxon>Magnetococcia</taxon>
        <taxon>Magnetococcales</taxon>
        <taxon>Candidatus Magnetaquicoccaceae</taxon>
        <taxon>Candidatus Magnetaquiglobus</taxon>
    </lineage>
</organism>
<feature type="domain" description="Histidine kinase" evidence="16">
    <location>
        <begin position="163"/>
        <end position="386"/>
    </location>
</feature>
<keyword evidence="11" id="KW-1133">Transmembrane helix</keyword>
<comment type="caution">
    <text evidence="19">The sequence shown here is derived from an EMBL/GenBank/DDBJ whole genome shotgun (WGS) entry which is preliminary data.</text>
</comment>
<evidence type="ECO:0000256" key="13">
    <source>
        <dbReference type="ARBA" id="ARBA00023136"/>
    </source>
</evidence>
<dbReference type="Gene3D" id="3.10.580.10">
    <property type="entry name" value="CBS-domain"/>
    <property type="match status" value="1"/>
</dbReference>
<keyword evidence="7 19" id="KW-0808">Transferase</keyword>
<dbReference type="InterPro" id="IPR001789">
    <property type="entry name" value="Sig_transdc_resp-reg_receiver"/>
</dbReference>
<dbReference type="PANTHER" id="PTHR43047">
    <property type="entry name" value="TWO-COMPONENT HISTIDINE PROTEIN KINASE"/>
    <property type="match status" value="1"/>
</dbReference>
<dbReference type="RefSeq" id="WP_420906566.1">
    <property type="nucleotide sequence ID" value="NZ_BAAFGK010000005.1"/>
</dbReference>
<dbReference type="PROSITE" id="PS51371">
    <property type="entry name" value="CBS"/>
    <property type="match status" value="1"/>
</dbReference>
<feature type="domain" description="CBS" evidence="18">
    <location>
        <begin position="62"/>
        <end position="117"/>
    </location>
</feature>
<gene>
    <name evidence="19" type="primary">rcsC_80</name>
    <name evidence="19" type="ORF">SIID45300_03204</name>
</gene>
<evidence type="ECO:0000256" key="12">
    <source>
        <dbReference type="ARBA" id="ARBA00023012"/>
    </source>
</evidence>
<evidence type="ECO:0000256" key="4">
    <source>
        <dbReference type="ARBA" id="ARBA00022475"/>
    </source>
</evidence>
<evidence type="ECO:0000256" key="6">
    <source>
        <dbReference type="ARBA" id="ARBA00022553"/>
    </source>
</evidence>
<protein>
    <recommendedName>
        <fullName evidence="3">histidine kinase</fullName>
        <ecNumber evidence="3">2.7.13.3</ecNumber>
    </recommendedName>
</protein>
<dbReference type="PROSITE" id="PS50110">
    <property type="entry name" value="RESPONSE_REGULATORY"/>
    <property type="match status" value="1"/>
</dbReference>
<dbReference type="InterPro" id="IPR000644">
    <property type="entry name" value="CBS_dom"/>
</dbReference>
<dbReference type="Pfam" id="PF00512">
    <property type="entry name" value="HisKA"/>
    <property type="match status" value="1"/>
</dbReference>
<dbReference type="Pfam" id="PF00072">
    <property type="entry name" value="Response_reg"/>
    <property type="match status" value="1"/>
</dbReference>
<dbReference type="InterPro" id="IPR003594">
    <property type="entry name" value="HATPase_dom"/>
</dbReference>
<keyword evidence="5" id="KW-0997">Cell inner membrane</keyword>
<dbReference type="CDD" id="cd02205">
    <property type="entry name" value="CBS_pair_SF"/>
    <property type="match status" value="1"/>
</dbReference>
<reference evidence="19 20" key="1">
    <citation type="submission" date="2024-05" db="EMBL/GenBank/DDBJ databases">
        <authorList>
            <consortium name="Candidatus Magnetaquicoccaceae bacterium FCR-1 genome sequencing consortium"/>
            <person name="Shimoshige H."/>
            <person name="Shimamura S."/>
            <person name="Taoka A."/>
            <person name="Kobayashi H."/>
            <person name="Maekawa T."/>
        </authorList>
    </citation>
    <scope>NUCLEOTIDE SEQUENCE [LARGE SCALE GENOMIC DNA]</scope>
    <source>
        <strain evidence="19 20">FCR-1</strain>
    </source>
</reference>
<dbReference type="Gene3D" id="3.30.565.10">
    <property type="entry name" value="Histidine kinase-like ATPase, C-terminal domain"/>
    <property type="match status" value="1"/>
</dbReference>
<dbReference type="CDD" id="cd00082">
    <property type="entry name" value="HisKA"/>
    <property type="match status" value="1"/>
</dbReference>
<keyword evidence="10" id="KW-0067">ATP-binding</keyword>
<evidence type="ECO:0000313" key="19">
    <source>
        <dbReference type="EMBL" id="GAB0058847.1"/>
    </source>
</evidence>
<dbReference type="SUPFAM" id="SSF55874">
    <property type="entry name" value="ATPase domain of HSP90 chaperone/DNA topoisomerase II/histidine kinase"/>
    <property type="match status" value="1"/>
</dbReference>
<keyword evidence="20" id="KW-1185">Reference proteome</keyword>
<keyword evidence="4" id="KW-1003">Cell membrane</keyword>
<dbReference type="InterPro" id="IPR005467">
    <property type="entry name" value="His_kinase_dom"/>
</dbReference>
<keyword evidence="15" id="KW-0129">CBS domain</keyword>
<dbReference type="SMART" id="SM00388">
    <property type="entry name" value="HisKA"/>
    <property type="match status" value="1"/>
</dbReference>
<evidence type="ECO:0000256" key="10">
    <source>
        <dbReference type="ARBA" id="ARBA00022840"/>
    </source>
</evidence>
<dbReference type="SMART" id="SM00387">
    <property type="entry name" value="HATPase_c"/>
    <property type="match status" value="1"/>
</dbReference>
<dbReference type="CDD" id="cd17546">
    <property type="entry name" value="REC_hyHK_CKI1_RcsC-like"/>
    <property type="match status" value="1"/>
</dbReference>
<dbReference type="SUPFAM" id="SSF54631">
    <property type="entry name" value="CBS-domain pair"/>
    <property type="match status" value="1"/>
</dbReference>
<dbReference type="EC" id="2.7.13.3" evidence="3"/>
<keyword evidence="8" id="KW-0812">Transmembrane</keyword>
<dbReference type="Pfam" id="PF01627">
    <property type="entry name" value="Hpt"/>
    <property type="match status" value="1"/>
</dbReference>
<evidence type="ECO:0000259" key="17">
    <source>
        <dbReference type="PROSITE" id="PS50110"/>
    </source>
</evidence>